<comment type="subcellular location">
    <subcellularLocation>
        <location evidence="1">Nucleus</location>
    </subcellularLocation>
</comment>
<evidence type="ECO:0000256" key="1">
    <source>
        <dbReference type="ARBA" id="ARBA00004123"/>
    </source>
</evidence>
<dbReference type="GO" id="GO:0005634">
    <property type="term" value="C:nucleus"/>
    <property type="evidence" value="ECO:0007669"/>
    <property type="project" value="UniProtKB-SubCell"/>
</dbReference>
<dbReference type="SMART" id="SM00668">
    <property type="entry name" value="CTLH"/>
    <property type="match status" value="1"/>
</dbReference>
<dbReference type="InterPro" id="IPR006594">
    <property type="entry name" value="LisH"/>
</dbReference>
<evidence type="ECO:0000313" key="7">
    <source>
        <dbReference type="Proteomes" id="UP001497623"/>
    </source>
</evidence>
<keyword evidence="7" id="KW-1185">Reference proteome</keyword>
<dbReference type="InterPro" id="IPR054532">
    <property type="entry name" value="TPL_SMU1_LisH-like"/>
</dbReference>
<comment type="caution">
    <text evidence="6">The sequence shown here is derived from an EMBL/GenBank/DDBJ whole genome shotgun (WGS) entry which is preliminary data.</text>
</comment>
<dbReference type="PANTHER" id="PTHR22848">
    <property type="entry name" value="WD40 REPEAT PROTEIN"/>
    <property type="match status" value="1"/>
</dbReference>
<dbReference type="InterPro" id="IPR045184">
    <property type="entry name" value="SMU1"/>
</dbReference>
<dbReference type="Pfam" id="PF17814">
    <property type="entry name" value="LisH_TPL"/>
    <property type="match status" value="1"/>
</dbReference>
<dbReference type="Proteomes" id="UP001497623">
    <property type="component" value="Unassembled WGS sequence"/>
</dbReference>
<evidence type="ECO:0000256" key="4">
    <source>
        <dbReference type="ARBA" id="ARBA00023242"/>
    </source>
</evidence>
<keyword evidence="2" id="KW-0853">WD repeat</keyword>
<keyword evidence="3" id="KW-0677">Repeat</keyword>
<proteinExistence type="predicted"/>
<reference evidence="6 7" key="1">
    <citation type="submission" date="2024-05" db="EMBL/GenBank/DDBJ databases">
        <authorList>
            <person name="Wallberg A."/>
        </authorList>
    </citation>
    <scope>NUCLEOTIDE SEQUENCE [LARGE SCALE GENOMIC DNA]</scope>
</reference>
<dbReference type="GO" id="GO:0000398">
    <property type="term" value="P:mRNA splicing, via spliceosome"/>
    <property type="evidence" value="ECO:0007669"/>
    <property type="project" value="InterPro"/>
</dbReference>
<sequence length="180" mass="20350">MSIEIESADVIRLIQQYLKENSLQKTLRALQEETSITLNTVDSVESFMADINQGHWDTVLKAIQTLKLPDKKLIDLYEQVVLELIELRELGAAKSVLRNTDPLIMLKQTVPERYVHLENLIARSYFDPREAYPEGVTKERRRAAIAAALAGEVSVVPPSRLLALLGQALKWQQHQGLLPP</sequence>
<feature type="domain" description="CTLH" evidence="5">
    <location>
        <begin position="40"/>
        <end position="92"/>
    </location>
</feature>
<dbReference type="PROSITE" id="PS50897">
    <property type="entry name" value="CTLH"/>
    <property type="match status" value="1"/>
</dbReference>
<gene>
    <name evidence="6" type="ORF">MNOR_LOCUS5265</name>
</gene>
<organism evidence="6 7">
    <name type="scientific">Meganyctiphanes norvegica</name>
    <name type="common">Northern krill</name>
    <name type="synonym">Thysanopoda norvegica</name>
    <dbReference type="NCBI Taxonomy" id="48144"/>
    <lineage>
        <taxon>Eukaryota</taxon>
        <taxon>Metazoa</taxon>
        <taxon>Ecdysozoa</taxon>
        <taxon>Arthropoda</taxon>
        <taxon>Crustacea</taxon>
        <taxon>Multicrustacea</taxon>
        <taxon>Malacostraca</taxon>
        <taxon>Eumalacostraca</taxon>
        <taxon>Eucarida</taxon>
        <taxon>Euphausiacea</taxon>
        <taxon>Euphausiidae</taxon>
        <taxon>Meganyctiphanes</taxon>
    </lineage>
</organism>
<evidence type="ECO:0000259" key="5">
    <source>
        <dbReference type="PROSITE" id="PS50897"/>
    </source>
</evidence>
<protein>
    <recommendedName>
        <fullName evidence="5">CTLH domain-containing protein</fullName>
    </recommendedName>
</protein>
<dbReference type="SMART" id="SM00667">
    <property type="entry name" value="LisH"/>
    <property type="match status" value="1"/>
</dbReference>
<accession>A0AAV2Q034</accession>
<feature type="non-terminal residue" evidence="6">
    <location>
        <position position="180"/>
    </location>
</feature>
<keyword evidence="4" id="KW-0539">Nucleus</keyword>
<dbReference type="AlphaFoldDB" id="A0AAV2Q034"/>
<dbReference type="PROSITE" id="PS50896">
    <property type="entry name" value="LISH"/>
    <property type="match status" value="1"/>
</dbReference>
<evidence type="ECO:0000313" key="6">
    <source>
        <dbReference type="EMBL" id="CAL4066018.1"/>
    </source>
</evidence>
<dbReference type="InterPro" id="IPR006595">
    <property type="entry name" value="CTLH_C"/>
</dbReference>
<evidence type="ECO:0000256" key="3">
    <source>
        <dbReference type="ARBA" id="ARBA00022737"/>
    </source>
</evidence>
<dbReference type="EMBL" id="CAXKWB010002009">
    <property type="protein sequence ID" value="CAL4066018.1"/>
    <property type="molecule type" value="Genomic_DNA"/>
</dbReference>
<evidence type="ECO:0000256" key="2">
    <source>
        <dbReference type="ARBA" id="ARBA00022574"/>
    </source>
</evidence>
<name>A0AAV2Q034_MEGNR</name>